<keyword evidence="9" id="KW-0479">Metal-binding</keyword>
<comment type="catalytic activity">
    <reaction evidence="20">
        <text>7,8-dihydropteroate + L-glutamate + ATP = 7,8-dihydrofolate + ADP + phosphate + H(+)</text>
        <dbReference type="Rhea" id="RHEA:23584"/>
        <dbReference type="ChEBI" id="CHEBI:15378"/>
        <dbReference type="ChEBI" id="CHEBI:17839"/>
        <dbReference type="ChEBI" id="CHEBI:29985"/>
        <dbReference type="ChEBI" id="CHEBI:30616"/>
        <dbReference type="ChEBI" id="CHEBI:43474"/>
        <dbReference type="ChEBI" id="CHEBI:57451"/>
        <dbReference type="ChEBI" id="CHEBI:456216"/>
        <dbReference type="EC" id="6.3.2.12"/>
    </reaction>
</comment>
<dbReference type="InterPro" id="IPR036615">
    <property type="entry name" value="Mur_ligase_C_dom_sf"/>
</dbReference>
<evidence type="ECO:0000256" key="19">
    <source>
        <dbReference type="ARBA" id="ARBA00049035"/>
    </source>
</evidence>
<dbReference type="EMBL" id="CP150951">
    <property type="protein sequence ID" value="WZC49206.2"/>
    <property type="molecule type" value="Genomic_DNA"/>
</dbReference>
<dbReference type="EC" id="6.3.2.17" evidence="6"/>
<evidence type="ECO:0000256" key="7">
    <source>
        <dbReference type="ARBA" id="ARBA00019357"/>
    </source>
</evidence>
<comment type="function">
    <text evidence="1">Functions in two distinct reactions of the de novo folate biosynthetic pathway. Catalyzes the addition of a glutamate residue to dihydropteroate (7,8-dihydropteroate or H2Pte) to form dihydrofolate (7,8-dihydrofolate monoglutamate or H2Pte-Glu). Also catalyzes successive additions of L-glutamate to tetrahydrofolate or 10-formyltetrahydrofolate or 5,10-methylenetetrahydrofolate, leading to folylpolyglutamate derivatives.</text>
</comment>
<keyword evidence="25" id="KW-1185">Reference proteome</keyword>
<evidence type="ECO:0000256" key="3">
    <source>
        <dbReference type="ARBA" id="ARBA00005150"/>
    </source>
</evidence>
<comment type="catalytic activity">
    <reaction evidence="19">
        <text>(6R)-5,10-methylenetetrahydrofolyl-(gamma-L-Glu)(n) + L-glutamate + ATP = (6R)-5,10-methylenetetrahydrofolyl-(gamma-L-Glu)(n+1) + ADP + phosphate + H(+)</text>
        <dbReference type="Rhea" id="RHEA:51912"/>
        <dbReference type="Rhea" id="RHEA-COMP:13257"/>
        <dbReference type="Rhea" id="RHEA-COMP:13258"/>
        <dbReference type="ChEBI" id="CHEBI:15378"/>
        <dbReference type="ChEBI" id="CHEBI:29985"/>
        <dbReference type="ChEBI" id="CHEBI:30616"/>
        <dbReference type="ChEBI" id="CHEBI:43474"/>
        <dbReference type="ChEBI" id="CHEBI:136572"/>
        <dbReference type="ChEBI" id="CHEBI:456216"/>
        <dbReference type="EC" id="6.3.2.17"/>
    </reaction>
</comment>
<evidence type="ECO:0000256" key="8">
    <source>
        <dbReference type="ARBA" id="ARBA00022598"/>
    </source>
</evidence>
<evidence type="ECO:0000256" key="20">
    <source>
        <dbReference type="ARBA" id="ARBA00049161"/>
    </source>
</evidence>
<name>A0ABZ2V512_9RHOB</name>
<evidence type="ECO:0000256" key="9">
    <source>
        <dbReference type="ARBA" id="ARBA00022723"/>
    </source>
</evidence>
<evidence type="ECO:0000259" key="23">
    <source>
        <dbReference type="Pfam" id="PF08245"/>
    </source>
</evidence>
<evidence type="ECO:0000256" key="14">
    <source>
        <dbReference type="ARBA" id="ARBA00030048"/>
    </source>
</evidence>
<keyword evidence="8 21" id="KW-0436">Ligase</keyword>
<evidence type="ECO:0000256" key="16">
    <source>
        <dbReference type="ARBA" id="ARBA00032510"/>
    </source>
</evidence>
<evidence type="ECO:0000256" key="6">
    <source>
        <dbReference type="ARBA" id="ARBA00013025"/>
    </source>
</evidence>
<reference evidence="25" key="1">
    <citation type="submission" date="2024-04" db="EMBL/GenBank/DDBJ databases">
        <title>Phylogenomic analyses of a clade within the roseobacter group suggest taxonomic reassignments of species of the genera Aestuariivita, Citreicella, Loktanella, Nautella, Pelagibaca, Ruegeria, Thalassobius, Thiobacimonas and Tropicibacter, and the proposal o.</title>
        <authorList>
            <person name="Jeon C.O."/>
        </authorList>
    </citation>
    <scope>NUCLEOTIDE SEQUENCE [LARGE SCALE GENOMIC DNA]</scope>
    <source>
        <strain evidence="25">BS5-3</strain>
    </source>
</reference>
<evidence type="ECO:0000256" key="15">
    <source>
        <dbReference type="ARBA" id="ARBA00030592"/>
    </source>
</evidence>
<gene>
    <name evidence="24" type="ORF">AABB29_00660</name>
</gene>
<keyword evidence="11 21" id="KW-0067">ATP-binding</keyword>
<dbReference type="InterPro" id="IPR018109">
    <property type="entry name" value="Folylpolyglutamate_synth_CS"/>
</dbReference>
<dbReference type="GO" id="GO:0016874">
    <property type="term" value="F:ligase activity"/>
    <property type="evidence" value="ECO:0007669"/>
    <property type="project" value="UniProtKB-KW"/>
</dbReference>
<sequence>MLALHPKVIDLVLDRVWTLLDALDNPQNKLSPVIHVAGTNGKGSTQAMIRAGLEHGGAAVHAYTSPHLARFHERIRLAGDLISEETLTAVLDRCYAANDSAPITYFEITTVAALLAFAETAADYTLLEVGLGGRLDATNVVDTPALTIITPVDLDHQQFLGDTLPEIAGEKAGIIKRGVPCIVGPQHDEAMDVIEAVAAKKGAPLLAYGQHWHVASERGRLVYQDETGLLDLPLPKLPGAHQIMNAGAAIAALRALGREEAACEAALTQVYWPARMERLTAGALADRAGTAELWLDGGHNPAAGRALAQSLRALPARPLHLICGMLKTKDISGYLSPLANVADSLTGVSIPGEQSTLDAAQTAAEAAKLGLQATTADSVAEAIDQIVQNAPQARILICGSLYLAGDVMRENVK</sequence>
<dbReference type="Pfam" id="PF02875">
    <property type="entry name" value="Mur_ligase_C"/>
    <property type="match status" value="1"/>
</dbReference>
<dbReference type="InterPro" id="IPR036565">
    <property type="entry name" value="Mur-like_cat_sf"/>
</dbReference>
<evidence type="ECO:0000256" key="12">
    <source>
        <dbReference type="ARBA" id="ARBA00022842"/>
    </source>
</evidence>
<dbReference type="RefSeq" id="WP_373636912.1">
    <property type="nucleotide sequence ID" value="NZ_CP150951.2"/>
</dbReference>
<dbReference type="PANTHER" id="PTHR11136:SF0">
    <property type="entry name" value="DIHYDROFOLATE SYNTHETASE-RELATED"/>
    <property type="match status" value="1"/>
</dbReference>
<keyword evidence="13" id="KW-0289">Folate biosynthesis</keyword>
<evidence type="ECO:0000256" key="17">
    <source>
        <dbReference type="ARBA" id="ARBA00047493"/>
    </source>
</evidence>
<evidence type="ECO:0000256" key="2">
    <source>
        <dbReference type="ARBA" id="ARBA00004799"/>
    </source>
</evidence>
<dbReference type="Proteomes" id="UP001440612">
    <property type="component" value="Chromosome"/>
</dbReference>
<evidence type="ECO:0000256" key="21">
    <source>
        <dbReference type="PIRNR" id="PIRNR001563"/>
    </source>
</evidence>
<dbReference type="PROSITE" id="PS01012">
    <property type="entry name" value="FOLYLPOLYGLU_SYNT_2"/>
    <property type="match status" value="1"/>
</dbReference>
<comment type="pathway">
    <text evidence="3">Cofactor biosynthesis; tetrahydrofolylpolyglutamate biosynthesis.</text>
</comment>
<evidence type="ECO:0000256" key="18">
    <source>
        <dbReference type="ARBA" id="ARBA00047808"/>
    </source>
</evidence>
<protein>
    <recommendedName>
        <fullName evidence="7">Dihydrofolate synthase/folylpolyglutamate synthase</fullName>
        <ecNumber evidence="5">6.3.2.12</ecNumber>
        <ecNumber evidence="6">6.3.2.17</ecNumber>
    </recommendedName>
    <alternativeName>
        <fullName evidence="16">Folylpoly-gamma-glutamate synthetase-dihydrofolate synthetase</fullName>
    </alternativeName>
    <alternativeName>
        <fullName evidence="14">Folylpolyglutamate synthetase</fullName>
    </alternativeName>
    <alternativeName>
        <fullName evidence="15">Tetrahydrofolylpolyglutamate synthase</fullName>
    </alternativeName>
</protein>
<organism evidence="24 25">
    <name type="scientific">Yoonia phaeophyticola</name>
    <dbReference type="NCBI Taxonomy" id="3137369"/>
    <lineage>
        <taxon>Bacteria</taxon>
        <taxon>Pseudomonadati</taxon>
        <taxon>Pseudomonadota</taxon>
        <taxon>Alphaproteobacteria</taxon>
        <taxon>Rhodobacterales</taxon>
        <taxon>Paracoccaceae</taxon>
        <taxon>Yoonia</taxon>
    </lineage>
</organism>
<dbReference type="Gene3D" id="3.90.190.20">
    <property type="entry name" value="Mur ligase, C-terminal domain"/>
    <property type="match status" value="1"/>
</dbReference>
<evidence type="ECO:0000256" key="13">
    <source>
        <dbReference type="ARBA" id="ARBA00022909"/>
    </source>
</evidence>
<comment type="catalytic activity">
    <reaction evidence="18">
        <text>10-formyltetrahydrofolyl-(gamma-L-Glu)(n) + L-glutamate + ATP = 10-formyltetrahydrofolyl-(gamma-L-Glu)(n+1) + ADP + phosphate + H(+)</text>
        <dbReference type="Rhea" id="RHEA:51904"/>
        <dbReference type="Rhea" id="RHEA-COMP:13088"/>
        <dbReference type="Rhea" id="RHEA-COMP:14300"/>
        <dbReference type="ChEBI" id="CHEBI:15378"/>
        <dbReference type="ChEBI" id="CHEBI:29985"/>
        <dbReference type="ChEBI" id="CHEBI:30616"/>
        <dbReference type="ChEBI" id="CHEBI:43474"/>
        <dbReference type="ChEBI" id="CHEBI:134413"/>
        <dbReference type="ChEBI" id="CHEBI:456216"/>
        <dbReference type="EC" id="6.3.2.17"/>
    </reaction>
</comment>
<comment type="catalytic activity">
    <reaction evidence="17">
        <text>(6S)-5,6,7,8-tetrahydrofolyl-(gamma-L-Glu)(n) + L-glutamate + ATP = (6S)-5,6,7,8-tetrahydrofolyl-(gamma-L-Glu)(n+1) + ADP + phosphate + H(+)</text>
        <dbReference type="Rhea" id="RHEA:10580"/>
        <dbReference type="Rhea" id="RHEA-COMP:14738"/>
        <dbReference type="Rhea" id="RHEA-COMP:14740"/>
        <dbReference type="ChEBI" id="CHEBI:15378"/>
        <dbReference type="ChEBI" id="CHEBI:29985"/>
        <dbReference type="ChEBI" id="CHEBI:30616"/>
        <dbReference type="ChEBI" id="CHEBI:43474"/>
        <dbReference type="ChEBI" id="CHEBI:141005"/>
        <dbReference type="ChEBI" id="CHEBI:456216"/>
        <dbReference type="EC" id="6.3.2.17"/>
    </reaction>
</comment>
<evidence type="ECO:0000313" key="25">
    <source>
        <dbReference type="Proteomes" id="UP001440612"/>
    </source>
</evidence>
<dbReference type="SUPFAM" id="SSF53623">
    <property type="entry name" value="MurD-like peptide ligases, catalytic domain"/>
    <property type="match status" value="1"/>
</dbReference>
<dbReference type="InterPro" id="IPR004101">
    <property type="entry name" value="Mur_ligase_C"/>
</dbReference>
<proteinExistence type="inferred from homology"/>
<evidence type="ECO:0000256" key="4">
    <source>
        <dbReference type="ARBA" id="ARBA00008276"/>
    </source>
</evidence>
<comment type="pathway">
    <text evidence="2">Cofactor biosynthesis; tetrahydrofolate biosynthesis; 7,8-dihydrofolate from 2-amino-4-hydroxy-6-hydroxymethyl-7,8-dihydropteridine diphosphate and 4-aminobenzoate: step 2/2.</text>
</comment>
<dbReference type="InterPro" id="IPR013221">
    <property type="entry name" value="Mur_ligase_cen"/>
</dbReference>
<dbReference type="PIRSF" id="PIRSF001563">
    <property type="entry name" value="Folylpolyglu_synth"/>
    <property type="match status" value="1"/>
</dbReference>
<evidence type="ECO:0000313" key="24">
    <source>
        <dbReference type="EMBL" id="WZC49206.2"/>
    </source>
</evidence>
<dbReference type="PANTHER" id="PTHR11136">
    <property type="entry name" value="FOLYLPOLYGLUTAMATE SYNTHASE-RELATED"/>
    <property type="match status" value="1"/>
</dbReference>
<evidence type="ECO:0000256" key="1">
    <source>
        <dbReference type="ARBA" id="ARBA00002714"/>
    </source>
</evidence>
<accession>A0ABZ2V512</accession>
<keyword evidence="12" id="KW-0460">Magnesium</keyword>
<feature type="domain" description="Mur ligase central" evidence="23">
    <location>
        <begin position="36"/>
        <end position="252"/>
    </location>
</feature>
<comment type="similarity">
    <text evidence="4 21">Belongs to the folylpolyglutamate synthase family.</text>
</comment>
<evidence type="ECO:0000256" key="5">
    <source>
        <dbReference type="ARBA" id="ARBA00013023"/>
    </source>
</evidence>
<dbReference type="Gene3D" id="3.40.1190.10">
    <property type="entry name" value="Mur-like, catalytic domain"/>
    <property type="match status" value="1"/>
</dbReference>
<evidence type="ECO:0000256" key="10">
    <source>
        <dbReference type="ARBA" id="ARBA00022741"/>
    </source>
</evidence>
<keyword evidence="10 21" id="KW-0547">Nucleotide-binding</keyword>
<dbReference type="Pfam" id="PF08245">
    <property type="entry name" value="Mur_ligase_M"/>
    <property type="match status" value="1"/>
</dbReference>
<dbReference type="SUPFAM" id="SSF53244">
    <property type="entry name" value="MurD-like peptide ligases, peptide-binding domain"/>
    <property type="match status" value="1"/>
</dbReference>
<feature type="domain" description="Mur ligase C-terminal" evidence="22">
    <location>
        <begin position="291"/>
        <end position="400"/>
    </location>
</feature>
<dbReference type="InterPro" id="IPR001645">
    <property type="entry name" value="Folylpolyglutamate_synth"/>
</dbReference>
<dbReference type="NCBIfam" id="TIGR01499">
    <property type="entry name" value="folC"/>
    <property type="match status" value="1"/>
</dbReference>
<evidence type="ECO:0000259" key="22">
    <source>
        <dbReference type="Pfam" id="PF02875"/>
    </source>
</evidence>
<evidence type="ECO:0000256" key="11">
    <source>
        <dbReference type="ARBA" id="ARBA00022840"/>
    </source>
</evidence>
<dbReference type="EC" id="6.3.2.12" evidence="5"/>